<name>A0A395U7K7_VIBCL</name>
<reference evidence="3 4" key="1">
    <citation type="journal article" date="2017" name="Emerg. Infect. Dis.">
        <title>Carbapenemase VCC-1-Producing Vibrio cholerae in Coastal Waters of Germany.</title>
        <authorList>
            <person name="Hammerl J.A."/>
            <person name="Jackel C."/>
            <person name="Bortolaia V."/>
            <person name="Schwartz K."/>
            <person name="Bier N."/>
            <person name="Hendriksen R.S."/>
            <person name="Guerra B."/>
            <person name="Strauch E."/>
        </authorList>
    </citation>
    <scope>NUCLEOTIDE SEQUENCE [LARGE SCALE GENOMIC DNA]</scope>
    <source>
        <strain evidence="3 4">VN-2825</strain>
    </source>
</reference>
<protein>
    <recommendedName>
        <fullName evidence="5">DUF2335 domain-containing protein</fullName>
    </recommendedName>
</protein>
<comment type="caution">
    <text evidence="3">The sequence shown here is derived from an EMBL/GenBank/DDBJ whole genome shotgun (WGS) entry which is preliminary data.</text>
</comment>
<accession>A0A395U7K7</accession>
<keyword evidence="2" id="KW-1133">Transmembrane helix</keyword>
<proteinExistence type="predicted"/>
<keyword evidence="2" id="KW-0812">Transmembrane</keyword>
<dbReference type="EMBL" id="MCBA01000010">
    <property type="protein sequence ID" value="RGP91318.1"/>
    <property type="molecule type" value="Genomic_DNA"/>
</dbReference>
<gene>
    <name evidence="3" type="ORF">BC353_18685</name>
</gene>
<dbReference type="AlphaFoldDB" id="A0A395U7K7"/>
<feature type="region of interest" description="Disordered" evidence="1">
    <location>
        <begin position="1"/>
        <end position="26"/>
    </location>
</feature>
<dbReference type="Proteomes" id="UP000266701">
    <property type="component" value="Unassembled WGS sequence"/>
</dbReference>
<keyword evidence="2" id="KW-0472">Membrane</keyword>
<evidence type="ECO:0000256" key="1">
    <source>
        <dbReference type="SAM" id="MobiDB-lite"/>
    </source>
</evidence>
<evidence type="ECO:0008006" key="5">
    <source>
        <dbReference type="Google" id="ProtNLM"/>
    </source>
</evidence>
<feature type="transmembrane region" description="Helical" evidence="2">
    <location>
        <begin position="129"/>
        <end position="150"/>
    </location>
</feature>
<organism evidence="3 4">
    <name type="scientific">Vibrio cholerae</name>
    <dbReference type="NCBI Taxonomy" id="666"/>
    <lineage>
        <taxon>Bacteria</taxon>
        <taxon>Pseudomonadati</taxon>
        <taxon>Pseudomonadota</taxon>
        <taxon>Gammaproteobacteria</taxon>
        <taxon>Vibrionales</taxon>
        <taxon>Vibrionaceae</taxon>
        <taxon>Vibrio</taxon>
    </lineage>
</organism>
<evidence type="ECO:0000313" key="3">
    <source>
        <dbReference type="EMBL" id="RGP91318.1"/>
    </source>
</evidence>
<dbReference type="RefSeq" id="WP_118088997.1">
    <property type="nucleotide sequence ID" value="NZ_JBAFTV010000145.1"/>
</dbReference>
<evidence type="ECO:0000256" key="2">
    <source>
        <dbReference type="SAM" id="Phobius"/>
    </source>
</evidence>
<sequence>MTDEKNSLEIQAESNAKESETNSSDAEAIEGVLERIAKKDPEAAVKISEYIVQKVHHGPMPSPEDIRGYALTQKDLPERMMVMAEVAQRNKAKHAEKIIELKAKEIELNEKHLSNQDLANKRESNNQTLSLILAAITVLICIMGSFYLALQDKTEVALVIGGATVIGIVGAFLKSNSKPPQQ</sequence>
<evidence type="ECO:0000313" key="4">
    <source>
        <dbReference type="Proteomes" id="UP000266701"/>
    </source>
</evidence>
<feature type="transmembrane region" description="Helical" evidence="2">
    <location>
        <begin position="156"/>
        <end position="173"/>
    </location>
</feature>